<gene>
    <name evidence="12" type="ORF">D0862_07130</name>
</gene>
<proteinExistence type="inferred from homology"/>
<comment type="similarity">
    <text evidence="2">Belongs to the DNA polymerase delta/II small subunit family.</text>
</comment>
<keyword evidence="7" id="KW-0239">DNA-directed DNA polymerase</keyword>
<dbReference type="EMBL" id="QWIQ01000217">
    <property type="protein sequence ID" value="RMY99425.1"/>
    <property type="molecule type" value="Genomic_DNA"/>
</dbReference>
<comment type="catalytic activity">
    <reaction evidence="9">
        <text>DNA(n) + a 2'-deoxyribonucleoside 5'-triphosphate = DNA(n+1) + diphosphate</text>
        <dbReference type="Rhea" id="RHEA:22508"/>
        <dbReference type="Rhea" id="RHEA-COMP:17339"/>
        <dbReference type="Rhea" id="RHEA-COMP:17340"/>
        <dbReference type="ChEBI" id="CHEBI:33019"/>
        <dbReference type="ChEBI" id="CHEBI:61560"/>
        <dbReference type="ChEBI" id="CHEBI:173112"/>
        <dbReference type="EC" id="2.7.7.7"/>
    </reaction>
</comment>
<evidence type="ECO:0000313" key="13">
    <source>
        <dbReference type="Proteomes" id="UP000281468"/>
    </source>
</evidence>
<dbReference type="GO" id="GO:0006281">
    <property type="term" value="P:DNA repair"/>
    <property type="evidence" value="ECO:0007669"/>
    <property type="project" value="UniProtKB-ARBA"/>
</dbReference>
<sequence>MSKAKPGRSVPKYRPCCARVDRIASFRLRRVSAVQTSSEHLATATMAAINGTSDDTLLQTPETDTEYASQERATSTYMPHPTYRLPKGDERHYQQQYADMYFARLVQLKPAVEQIAREPFDAIEIGGEQCRRVERVLDVRQGELCWVIGTIYMEMPLKPNVLEDIGKEHWIAAPPPRVKYDSGAGLAVEGAHGAHAAGTGGAGTQIMLEDESGRLRLVGSELSGFMLVTGAIVAVVGTENKDGDFEVLDLRVPDLPRQPQRWETEDGEAALRGEKVATEHRDKGGKLALVSGLGISGDDGDGLTLDLLLEYLLGEAATPKEQEAAAGISRLIIAGNALSQSSPIPTRESIAAIAAKKGGRKTYGYDSSSYNAAPTDRLDQWLATLLPSMPVTLIPGEQDPTSTSLPQQPIHPAMFPHSRSYMIPPATTPKTSDEVGWLDSQTNPADLSVDGWRLLGNGGQPLDDVYKYIPNCENRLDMMEAMLRWRSTAPTAPDTLWCYPFQDGDAFVMKECPHLFFVGNQPKFETTVIEGPVGQQVRLVALPNFKDTGEVVTIDMETLVPEVIKFDVFEG</sequence>
<evidence type="ECO:0000259" key="11">
    <source>
        <dbReference type="Pfam" id="PF18018"/>
    </source>
</evidence>
<dbReference type="GO" id="GO:0003677">
    <property type="term" value="F:DNA binding"/>
    <property type="evidence" value="ECO:0007669"/>
    <property type="project" value="InterPro"/>
</dbReference>
<protein>
    <recommendedName>
        <fullName evidence="3">DNA-directed DNA polymerase</fullName>
        <ecNumber evidence="3">2.7.7.7</ecNumber>
    </recommendedName>
</protein>
<evidence type="ECO:0000256" key="4">
    <source>
        <dbReference type="ARBA" id="ARBA00022679"/>
    </source>
</evidence>
<evidence type="ECO:0000256" key="9">
    <source>
        <dbReference type="ARBA" id="ARBA00049244"/>
    </source>
</evidence>
<comment type="caution">
    <text evidence="12">The sequence shown here is derived from an EMBL/GenBank/DDBJ whole genome shotgun (WGS) entry which is preliminary data.</text>
</comment>
<keyword evidence="5" id="KW-0548">Nucleotidyltransferase</keyword>
<dbReference type="Gene3D" id="3.60.21.50">
    <property type="match status" value="1"/>
</dbReference>
<organism evidence="12 13">
    <name type="scientific">Hortaea werneckii</name>
    <name type="common">Black yeast</name>
    <name type="synonym">Cladosporium werneckii</name>
    <dbReference type="NCBI Taxonomy" id="91943"/>
    <lineage>
        <taxon>Eukaryota</taxon>
        <taxon>Fungi</taxon>
        <taxon>Dikarya</taxon>
        <taxon>Ascomycota</taxon>
        <taxon>Pezizomycotina</taxon>
        <taxon>Dothideomycetes</taxon>
        <taxon>Dothideomycetidae</taxon>
        <taxon>Mycosphaerellales</taxon>
        <taxon>Teratosphaeriaceae</taxon>
        <taxon>Hortaea</taxon>
    </lineage>
</organism>
<dbReference type="InterPro" id="IPR024826">
    <property type="entry name" value="DNA_pol_delta/II_ssu"/>
</dbReference>
<evidence type="ECO:0000256" key="8">
    <source>
        <dbReference type="ARBA" id="ARBA00023242"/>
    </source>
</evidence>
<evidence type="ECO:0000256" key="1">
    <source>
        <dbReference type="ARBA" id="ARBA00004123"/>
    </source>
</evidence>
<reference evidence="12 13" key="1">
    <citation type="journal article" date="2018" name="BMC Genomics">
        <title>Genomic evidence for intraspecific hybridization in a clonal and extremely halotolerant yeast.</title>
        <authorList>
            <person name="Gostincar C."/>
            <person name="Stajich J.E."/>
            <person name="Zupancic J."/>
            <person name="Zalar P."/>
            <person name="Gunde-Cimerman N."/>
        </authorList>
    </citation>
    <scope>NUCLEOTIDE SEQUENCE [LARGE SCALE GENOMIC DNA]</scope>
    <source>
        <strain evidence="12 13">EXF-171</strain>
    </source>
</reference>
<evidence type="ECO:0000313" key="12">
    <source>
        <dbReference type="EMBL" id="RMY99425.1"/>
    </source>
</evidence>
<evidence type="ECO:0000259" key="10">
    <source>
        <dbReference type="Pfam" id="PF04042"/>
    </source>
</evidence>
<dbReference type="InterPro" id="IPR040663">
    <property type="entry name" value="DNA_pol_D_N"/>
</dbReference>
<dbReference type="GO" id="GO:0006273">
    <property type="term" value="P:lagging strand elongation"/>
    <property type="evidence" value="ECO:0007669"/>
    <property type="project" value="UniProtKB-ARBA"/>
</dbReference>
<dbReference type="PANTHER" id="PTHR10416">
    <property type="entry name" value="DNA POLYMERASE DELTA SUBUNIT 2"/>
    <property type="match status" value="1"/>
</dbReference>
<evidence type="ECO:0000256" key="7">
    <source>
        <dbReference type="ARBA" id="ARBA00022932"/>
    </source>
</evidence>
<keyword evidence="6" id="KW-0235">DNA replication</keyword>
<feature type="domain" description="DNA polymerase delta subunit OB-fold" evidence="11">
    <location>
        <begin position="96"/>
        <end position="249"/>
    </location>
</feature>
<dbReference type="Pfam" id="PF18018">
    <property type="entry name" value="DNA_pol_D_N"/>
    <property type="match status" value="1"/>
</dbReference>
<evidence type="ECO:0000256" key="5">
    <source>
        <dbReference type="ARBA" id="ARBA00022695"/>
    </source>
</evidence>
<keyword evidence="8" id="KW-0539">Nucleus</keyword>
<dbReference type="FunFam" id="2.40.50.430:FF:000002">
    <property type="entry name" value="DNA polymerase delta subunit"/>
    <property type="match status" value="1"/>
</dbReference>
<name>A0A3M7GE53_HORWE</name>
<dbReference type="GO" id="GO:0003887">
    <property type="term" value="F:DNA-directed DNA polymerase activity"/>
    <property type="evidence" value="ECO:0007669"/>
    <property type="project" value="UniProtKB-KW"/>
</dbReference>
<comment type="subcellular location">
    <subcellularLocation>
        <location evidence="1">Nucleus</location>
    </subcellularLocation>
</comment>
<dbReference type="AlphaFoldDB" id="A0A3M7GE53"/>
<dbReference type="GO" id="GO:0043625">
    <property type="term" value="C:delta DNA polymerase complex"/>
    <property type="evidence" value="ECO:0007669"/>
    <property type="project" value="TreeGrafter"/>
</dbReference>
<evidence type="ECO:0000256" key="2">
    <source>
        <dbReference type="ARBA" id="ARBA00006035"/>
    </source>
</evidence>
<dbReference type="VEuPathDB" id="FungiDB:BTJ68_06593"/>
<feature type="domain" description="DNA polymerase alpha/delta/epsilon subunit B" evidence="10">
    <location>
        <begin position="288"/>
        <end position="525"/>
    </location>
</feature>
<accession>A0A3M7GE53</accession>
<dbReference type="InterPro" id="IPR007185">
    <property type="entry name" value="DNA_pol_a/d/e_bsu"/>
</dbReference>
<evidence type="ECO:0000256" key="3">
    <source>
        <dbReference type="ARBA" id="ARBA00012417"/>
    </source>
</evidence>
<dbReference type="PANTHER" id="PTHR10416:SF0">
    <property type="entry name" value="DNA POLYMERASE DELTA SUBUNIT 2"/>
    <property type="match status" value="1"/>
</dbReference>
<evidence type="ECO:0000256" key="6">
    <source>
        <dbReference type="ARBA" id="ARBA00022705"/>
    </source>
</evidence>
<dbReference type="Gene3D" id="2.40.50.430">
    <property type="match status" value="1"/>
</dbReference>
<keyword evidence="4" id="KW-0808">Transferase</keyword>
<dbReference type="Pfam" id="PF04042">
    <property type="entry name" value="DNA_pol_E_B"/>
    <property type="match status" value="1"/>
</dbReference>
<dbReference type="Proteomes" id="UP000281468">
    <property type="component" value="Unassembled WGS sequence"/>
</dbReference>
<dbReference type="EC" id="2.7.7.7" evidence="3"/>